<dbReference type="Proteomes" id="UP000499080">
    <property type="component" value="Unassembled WGS sequence"/>
</dbReference>
<proteinExistence type="predicted"/>
<evidence type="ECO:0000313" key="3">
    <source>
        <dbReference type="Proteomes" id="UP000499080"/>
    </source>
</evidence>
<name>A0A4Y2JFJ0_ARAVE</name>
<organism evidence="2 3">
    <name type="scientific">Araneus ventricosus</name>
    <name type="common">Orbweaver spider</name>
    <name type="synonym">Epeira ventricosa</name>
    <dbReference type="NCBI Taxonomy" id="182803"/>
    <lineage>
        <taxon>Eukaryota</taxon>
        <taxon>Metazoa</taxon>
        <taxon>Ecdysozoa</taxon>
        <taxon>Arthropoda</taxon>
        <taxon>Chelicerata</taxon>
        <taxon>Arachnida</taxon>
        <taxon>Araneae</taxon>
        <taxon>Araneomorphae</taxon>
        <taxon>Entelegynae</taxon>
        <taxon>Araneoidea</taxon>
        <taxon>Araneidae</taxon>
        <taxon>Araneus</taxon>
    </lineage>
</organism>
<keyword evidence="3" id="KW-1185">Reference proteome</keyword>
<feature type="region of interest" description="Disordered" evidence="1">
    <location>
        <begin position="1"/>
        <end position="21"/>
    </location>
</feature>
<protein>
    <submittedName>
        <fullName evidence="2">Uncharacterized protein</fullName>
    </submittedName>
</protein>
<reference evidence="2 3" key="1">
    <citation type="journal article" date="2019" name="Sci. Rep.">
        <title>Orb-weaving spider Araneus ventricosus genome elucidates the spidroin gene catalogue.</title>
        <authorList>
            <person name="Kono N."/>
            <person name="Nakamura H."/>
            <person name="Ohtoshi R."/>
            <person name="Moran D.A.P."/>
            <person name="Shinohara A."/>
            <person name="Yoshida Y."/>
            <person name="Fujiwara M."/>
            <person name="Mori M."/>
            <person name="Tomita M."/>
            <person name="Arakawa K."/>
        </authorList>
    </citation>
    <scope>NUCLEOTIDE SEQUENCE [LARGE SCALE GENOMIC DNA]</scope>
</reference>
<accession>A0A4Y2JFJ0</accession>
<evidence type="ECO:0000256" key="1">
    <source>
        <dbReference type="SAM" id="MobiDB-lite"/>
    </source>
</evidence>
<gene>
    <name evidence="2" type="ORF">AVEN_145373_1</name>
</gene>
<evidence type="ECO:0000313" key="2">
    <source>
        <dbReference type="EMBL" id="GBM88208.1"/>
    </source>
</evidence>
<sequence length="147" mass="16469">MPHRDTNLCTPVSKRSAARERKQPVTADCMQVVVTSEMLLRQGPFQLLEQIGTIGDQTPRIKTNEVVVIVVPHEDEGGHGAVSQRIPYVPAPEKFTEKAAAFPSNDDVRTYGFRWLAPLSSGGLLRHRCTEIGVTVLRVLQFRWFLC</sequence>
<dbReference type="EMBL" id="BGPR01003442">
    <property type="protein sequence ID" value="GBM88208.1"/>
    <property type="molecule type" value="Genomic_DNA"/>
</dbReference>
<comment type="caution">
    <text evidence="2">The sequence shown here is derived from an EMBL/GenBank/DDBJ whole genome shotgun (WGS) entry which is preliminary data.</text>
</comment>
<dbReference type="AlphaFoldDB" id="A0A4Y2JFJ0"/>